<sequence>MNEPVRPDDMRISDADRERVQDQLKRAHDAGQLDLHEFDDRAKAVWESRTRGQLAEVTADLPNLPEPRRAGERRPVFADTPGGLTMRILTIVFTSIAAVNLTIWAIVSLTVGSMVHPWWLYVALPPAAVLSILYTAGIGRPPRDR</sequence>
<name>A0ABT0ZU42_9PSEU</name>
<keyword evidence="2" id="KW-0472">Membrane</keyword>
<keyword evidence="2" id="KW-0812">Transmembrane</keyword>
<dbReference type="InterPro" id="IPR012551">
    <property type="entry name" value="DUF1707_SHOCT-like"/>
</dbReference>
<evidence type="ECO:0000256" key="1">
    <source>
        <dbReference type="SAM" id="MobiDB-lite"/>
    </source>
</evidence>
<keyword evidence="2" id="KW-1133">Transmembrane helix</keyword>
<organism evidence="4 5">
    <name type="scientific">Pseudonocardia humida</name>
    <dbReference type="NCBI Taxonomy" id="2800819"/>
    <lineage>
        <taxon>Bacteria</taxon>
        <taxon>Bacillati</taxon>
        <taxon>Actinomycetota</taxon>
        <taxon>Actinomycetes</taxon>
        <taxon>Pseudonocardiales</taxon>
        <taxon>Pseudonocardiaceae</taxon>
        <taxon>Pseudonocardia</taxon>
    </lineage>
</organism>
<dbReference type="EMBL" id="JAGSOV010000009">
    <property type="protein sequence ID" value="MCO1654238.1"/>
    <property type="molecule type" value="Genomic_DNA"/>
</dbReference>
<feature type="domain" description="DUF1707" evidence="3">
    <location>
        <begin position="10"/>
        <end position="62"/>
    </location>
</feature>
<dbReference type="Proteomes" id="UP001165283">
    <property type="component" value="Unassembled WGS sequence"/>
</dbReference>
<protein>
    <submittedName>
        <fullName evidence="4">DUF1707 domain-containing protein</fullName>
    </submittedName>
</protein>
<gene>
    <name evidence="4" type="ORF">KDL28_04150</name>
</gene>
<dbReference type="RefSeq" id="WP_252435839.1">
    <property type="nucleotide sequence ID" value="NZ_JAGSOV010000009.1"/>
</dbReference>
<dbReference type="Pfam" id="PF08044">
    <property type="entry name" value="DUF1707"/>
    <property type="match status" value="1"/>
</dbReference>
<accession>A0ABT0ZU42</accession>
<evidence type="ECO:0000256" key="2">
    <source>
        <dbReference type="SAM" id="Phobius"/>
    </source>
</evidence>
<reference evidence="4" key="1">
    <citation type="submission" date="2021-04" db="EMBL/GenBank/DDBJ databases">
        <title>Pseudonocardia sp. nov., isolated from sandy soil of mangrove forest.</title>
        <authorList>
            <person name="Zan Z."/>
            <person name="Huang R."/>
            <person name="Liu W."/>
        </authorList>
    </citation>
    <scope>NUCLEOTIDE SEQUENCE</scope>
    <source>
        <strain evidence="4">S2-4</strain>
    </source>
</reference>
<keyword evidence="5" id="KW-1185">Reference proteome</keyword>
<proteinExistence type="predicted"/>
<evidence type="ECO:0000313" key="5">
    <source>
        <dbReference type="Proteomes" id="UP001165283"/>
    </source>
</evidence>
<evidence type="ECO:0000259" key="3">
    <source>
        <dbReference type="Pfam" id="PF08044"/>
    </source>
</evidence>
<comment type="caution">
    <text evidence="4">The sequence shown here is derived from an EMBL/GenBank/DDBJ whole genome shotgun (WGS) entry which is preliminary data.</text>
</comment>
<feature type="transmembrane region" description="Helical" evidence="2">
    <location>
        <begin position="84"/>
        <end position="106"/>
    </location>
</feature>
<feature type="region of interest" description="Disordered" evidence="1">
    <location>
        <begin position="1"/>
        <end position="26"/>
    </location>
</feature>
<evidence type="ECO:0000313" key="4">
    <source>
        <dbReference type="EMBL" id="MCO1654238.1"/>
    </source>
</evidence>
<feature type="transmembrane region" description="Helical" evidence="2">
    <location>
        <begin position="118"/>
        <end position="139"/>
    </location>
</feature>